<accession>A0A7R9H6H5</accession>
<sequence length="213" mass="22797">MWAAEGTGGSYHRPLLVFIGTILVMWPAEGTGGSYHRPLLVLIGPISAMWPAEGTGDSYHRPLLVLIGLISAMWAAEGTALRAALLTFVGPPRHPYWQLCQVCEAPRDVPGSVTRHRPTRDNAVSVDHCWSNVPGDPGAVETGPVRSGPASVATAVNTTGGQAGVRECAGCGKRITERFLLKDVGRLRQIARDPANVPSRLLRVAVIRKESHS</sequence>
<dbReference type="EMBL" id="OC321269">
    <property type="protein sequence ID" value="CAD7409727.1"/>
    <property type="molecule type" value="Genomic_DNA"/>
</dbReference>
<protein>
    <submittedName>
        <fullName evidence="1">Uncharacterized protein</fullName>
    </submittedName>
</protein>
<organism evidence="1">
    <name type="scientific">Timema cristinae</name>
    <name type="common">Walking stick</name>
    <dbReference type="NCBI Taxonomy" id="61476"/>
    <lineage>
        <taxon>Eukaryota</taxon>
        <taxon>Metazoa</taxon>
        <taxon>Ecdysozoa</taxon>
        <taxon>Arthropoda</taxon>
        <taxon>Hexapoda</taxon>
        <taxon>Insecta</taxon>
        <taxon>Pterygota</taxon>
        <taxon>Neoptera</taxon>
        <taxon>Polyneoptera</taxon>
        <taxon>Phasmatodea</taxon>
        <taxon>Timematodea</taxon>
        <taxon>Timematoidea</taxon>
        <taxon>Timematidae</taxon>
        <taxon>Timema</taxon>
    </lineage>
</organism>
<reference evidence="1" key="1">
    <citation type="submission" date="2020-11" db="EMBL/GenBank/DDBJ databases">
        <authorList>
            <person name="Tran Van P."/>
        </authorList>
    </citation>
    <scope>NUCLEOTIDE SEQUENCE</scope>
</reference>
<evidence type="ECO:0000313" key="1">
    <source>
        <dbReference type="EMBL" id="CAD7409727.1"/>
    </source>
</evidence>
<proteinExistence type="predicted"/>
<dbReference type="AlphaFoldDB" id="A0A7R9H6H5"/>
<gene>
    <name evidence="1" type="ORF">TCEB3V08_LOCUS10162</name>
</gene>
<name>A0A7R9H6H5_TIMCR</name>